<dbReference type="InterPro" id="IPR036380">
    <property type="entry name" value="Isochorismatase-like_sf"/>
</dbReference>
<dbReference type="InterPro" id="IPR000868">
    <property type="entry name" value="Isochorismatase-like_dom"/>
</dbReference>
<dbReference type="PANTHER" id="PTHR43540:SF1">
    <property type="entry name" value="ISOCHORISMATASE HYDROLASE"/>
    <property type="match status" value="1"/>
</dbReference>
<evidence type="ECO:0000313" key="4">
    <source>
        <dbReference type="EMBL" id="CAK0824123.1"/>
    </source>
</evidence>
<comment type="caution">
    <text evidence="4">The sequence shown here is derived from an EMBL/GenBank/DDBJ whole genome shotgun (WGS) entry which is preliminary data.</text>
</comment>
<evidence type="ECO:0000259" key="3">
    <source>
        <dbReference type="Pfam" id="PF00857"/>
    </source>
</evidence>
<dbReference type="Proteomes" id="UP001189429">
    <property type="component" value="Unassembled WGS sequence"/>
</dbReference>
<reference evidence="4" key="1">
    <citation type="submission" date="2023-10" db="EMBL/GenBank/DDBJ databases">
        <authorList>
            <person name="Chen Y."/>
            <person name="Shah S."/>
            <person name="Dougan E. K."/>
            <person name="Thang M."/>
            <person name="Chan C."/>
        </authorList>
    </citation>
    <scope>NUCLEOTIDE SEQUENCE [LARGE SCALE GENOMIC DNA]</scope>
</reference>
<accession>A0ABN9S016</accession>
<dbReference type="EMBL" id="CAUYUJ010008498">
    <property type="protein sequence ID" value="CAK0824123.1"/>
    <property type="molecule type" value="Genomic_DNA"/>
</dbReference>
<keyword evidence="5" id="KW-1185">Reference proteome</keyword>
<comment type="similarity">
    <text evidence="1">Belongs to the isochorismatase family.</text>
</comment>
<feature type="domain" description="Isochorismatase-like" evidence="3">
    <location>
        <begin position="18"/>
        <end position="199"/>
    </location>
</feature>
<evidence type="ECO:0000256" key="2">
    <source>
        <dbReference type="ARBA" id="ARBA00022801"/>
    </source>
</evidence>
<keyword evidence="2" id="KW-0378">Hydrolase</keyword>
<dbReference type="Gene3D" id="3.40.50.850">
    <property type="entry name" value="Isochorismatase-like"/>
    <property type="match status" value="1"/>
</dbReference>
<sequence length="226" mass="24707">MEAPVAAAREAPARERYALVVCDVVPDLLQALPEAERQSLLENLRELVGAARQAGWLVAFSGLRFASGYAGLPHRHRPFGSLARLNSRQGDSAVHWLMEGYEGSEIEPSLAPETHDVMAWRQRLRPGGELLEPLRQRGISKVAVAGLKAGQSVLSVVQALADEGLLVYVPRECVADDDAGRRAAVLEHLLPQFGDVLGFEEFKRSIAEEMMMDAFVETRSMQPPAG</sequence>
<dbReference type="Pfam" id="PF00857">
    <property type="entry name" value="Isochorismatase"/>
    <property type="match status" value="1"/>
</dbReference>
<name>A0ABN9S016_9DINO</name>
<dbReference type="InterPro" id="IPR050272">
    <property type="entry name" value="Isochorismatase-like_hydrls"/>
</dbReference>
<dbReference type="SUPFAM" id="SSF52499">
    <property type="entry name" value="Isochorismatase-like hydrolases"/>
    <property type="match status" value="1"/>
</dbReference>
<proteinExistence type="inferred from homology"/>
<protein>
    <recommendedName>
        <fullName evidence="3">Isochorismatase-like domain-containing protein</fullName>
    </recommendedName>
</protein>
<dbReference type="PANTHER" id="PTHR43540">
    <property type="entry name" value="PEROXYUREIDOACRYLATE/UREIDOACRYLATE AMIDOHYDROLASE-RELATED"/>
    <property type="match status" value="1"/>
</dbReference>
<organism evidence="4 5">
    <name type="scientific">Prorocentrum cordatum</name>
    <dbReference type="NCBI Taxonomy" id="2364126"/>
    <lineage>
        <taxon>Eukaryota</taxon>
        <taxon>Sar</taxon>
        <taxon>Alveolata</taxon>
        <taxon>Dinophyceae</taxon>
        <taxon>Prorocentrales</taxon>
        <taxon>Prorocentraceae</taxon>
        <taxon>Prorocentrum</taxon>
    </lineage>
</organism>
<evidence type="ECO:0000313" key="5">
    <source>
        <dbReference type="Proteomes" id="UP001189429"/>
    </source>
</evidence>
<gene>
    <name evidence="4" type="ORF">PCOR1329_LOCUS24613</name>
</gene>
<evidence type="ECO:0000256" key="1">
    <source>
        <dbReference type="ARBA" id="ARBA00006336"/>
    </source>
</evidence>